<accession>A0A8X7PL70</accession>
<evidence type="ECO:0000313" key="2">
    <source>
        <dbReference type="Proteomes" id="UP000886595"/>
    </source>
</evidence>
<protein>
    <submittedName>
        <fullName evidence="1">Uncharacterized protein</fullName>
    </submittedName>
</protein>
<reference evidence="1 2" key="1">
    <citation type="submission" date="2020-02" db="EMBL/GenBank/DDBJ databases">
        <authorList>
            <person name="Ma Q."/>
            <person name="Huang Y."/>
            <person name="Song X."/>
            <person name="Pei D."/>
        </authorList>
    </citation>
    <scope>NUCLEOTIDE SEQUENCE [LARGE SCALE GENOMIC DNA]</scope>
    <source>
        <strain evidence="1">Sxm20200214</strain>
        <tissue evidence="1">Leaf</tissue>
    </source>
</reference>
<sequence length="128" mass="14287">MALGSVQNRVRTACSYTYFLSGFRWSSMAIGGCSSYYFISTLHISASYQFNQAKGGGFHLGFESHGVLNCHISSPIDTDLGIYHAQSLTSSSRRSQTWRRFSWSLIVSVSNVWFSTHPGAVKLHLILR</sequence>
<dbReference type="AlphaFoldDB" id="A0A8X7PL70"/>
<name>A0A8X7PL70_BRACI</name>
<proteinExistence type="predicted"/>
<evidence type="ECO:0000313" key="1">
    <source>
        <dbReference type="EMBL" id="KAG2253535.1"/>
    </source>
</evidence>
<dbReference type="Proteomes" id="UP000886595">
    <property type="component" value="Unassembled WGS sequence"/>
</dbReference>
<dbReference type="EMBL" id="JAAMPC010000016">
    <property type="protein sequence ID" value="KAG2253535.1"/>
    <property type="molecule type" value="Genomic_DNA"/>
</dbReference>
<gene>
    <name evidence="1" type="ORF">Bca52824_083671</name>
</gene>
<keyword evidence="2" id="KW-1185">Reference proteome</keyword>
<comment type="caution">
    <text evidence="1">The sequence shown here is derived from an EMBL/GenBank/DDBJ whole genome shotgun (WGS) entry which is preliminary data.</text>
</comment>
<organism evidence="1 2">
    <name type="scientific">Brassica carinata</name>
    <name type="common">Ethiopian mustard</name>
    <name type="synonym">Abyssinian cabbage</name>
    <dbReference type="NCBI Taxonomy" id="52824"/>
    <lineage>
        <taxon>Eukaryota</taxon>
        <taxon>Viridiplantae</taxon>
        <taxon>Streptophyta</taxon>
        <taxon>Embryophyta</taxon>
        <taxon>Tracheophyta</taxon>
        <taxon>Spermatophyta</taxon>
        <taxon>Magnoliopsida</taxon>
        <taxon>eudicotyledons</taxon>
        <taxon>Gunneridae</taxon>
        <taxon>Pentapetalae</taxon>
        <taxon>rosids</taxon>
        <taxon>malvids</taxon>
        <taxon>Brassicales</taxon>
        <taxon>Brassicaceae</taxon>
        <taxon>Brassiceae</taxon>
        <taxon>Brassica</taxon>
    </lineage>
</organism>